<dbReference type="PANTHER" id="PTHR12346:SF0">
    <property type="entry name" value="SIN3A, ISOFORM G"/>
    <property type="match status" value="1"/>
</dbReference>
<feature type="compositionally biased region" description="Acidic residues" evidence="6">
    <location>
        <begin position="1693"/>
        <end position="1706"/>
    </location>
</feature>
<dbReference type="FunFam" id="1.20.1160.11:FF:000001">
    <property type="entry name" value="Paired amphipathic helix protein Sin3"/>
    <property type="match status" value="1"/>
</dbReference>
<dbReference type="InterPro" id="IPR003822">
    <property type="entry name" value="PAH"/>
</dbReference>
<dbReference type="Pfam" id="PF16879">
    <property type="entry name" value="Sin3a_C"/>
    <property type="match status" value="1"/>
</dbReference>
<comment type="subcellular location">
    <subcellularLocation>
        <location evidence="1 5">Nucleus</location>
    </subcellularLocation>
</comment>
<accession>A0A1W0WRF4</accession>
<proteinExistence type="predicted"/>
<evidence type="ECO:0000256" key="1">
    <source>
        <dbReference type="ARBA" id="ARBA00004123"/>
    </source>
</evidence>
<feature type="region of interest" description="Disordered" evidence="6">
    <location>
        <begin position="1657"/>
        <end position="1724"/>
    </location>
</feature>
<protein>
    <submittedName>
        <fullName evidence="8">Paired amphipathic helix protein Sin3a</fullName>
    </submittedName>
</protein>
<dbReference type="Gene3D" id="1.20.1160.11">
    <property type="entry name" value="Paired amphipathic helix"/>
    <property type="match status" value="2"/>
</dbReference>
<keyword evidence="2" id="KW-0678">Repressor</keyword>
<feature type="compositionally biased region" description="Low complexity" evidence="6">
    <location>
        <begin position="372"/>
        <end position="384"/>
    </location>
</feature>
<comment type="caution">
    <text evidence="8">The sequence shown here is derived from an EMBL/GenBank/DDBJ whole genome shotgun (WGS) entry which is preliminary data.</text>
</comment>
<keyword evidence="9" id="KW-1185">Reference proteome</keyword>
<evidence type="ECO:0000256" key="3">
    <source>
        <dbReference type="ARBA" id="ARBA00022737"/>
    </source>
</evidence>
<feature type="compositionally biased region" description="Basic and acidic residues" evidence="6">
    <location>
        <begin position="605"/>
        <end position="617"/>
    </location>
</feature>
<reference evidence="9" key="1">
    <citation type="submission" date="2017-01" db="EMBL/GenBank/DDBJ databases">
        <title>Comparative genomics of anhydrobiosis in the tardigrade Hypsibius dujardini.</title>
        <authorList>
            <person name="Yoshida Y."/>
            <person name="Koutsovoulos G."/>
            <person name="Laetsch D."/>
            <person name="Stevens L."/>
            <person name="Kumar S."/>
            <person name="Horikawa D."/>
            <person name="Ishino K."/>
            <person name="Komine S."/>
            <person name="Tomita M."/>
            <person name="Blaxter M."/>
            <person name="Arakawa K."/>
        </authorList>
    </citation>
    <scope>NUCLEOTIDE SEQUENCE [LARGE SCALE GENOMIC DNA]</scope>
    <source>
        <strain evidence="9">Z151</strain>
    </source>
</reference>
<dbReference type="OrthoDB" id="10265969at2759"/>
<dbReference type="Pfam" id="PF02671">
    <property type="entry name" value="PAH"/>
    <property type="match status" value="2"/>
</dbReference>
<feature type="region of interest" description="Disordered" evidence="6">
    <location>
        <begin position="1018"/>
        <end position="1051"/>
    </location>
</feature>
<dbReference type="GO" id="GO:0000122">
    <property type="term" value="P:negative regulation of transcription by RNA polymerase II"/>
    <property type="evidence" value="ECO:0007669"/>
    <property type="project" value="TreeGrafter"/>
</dbReference>
<feature type="compositionally biased region" description="Basic and acidic residues" evidence="6">
    <location>
        <begin position="550"/>
        <end position="560"/>
    </location>
</feature>
<evidence type="ECO:0000256" key="6">
    <source>
        <dbReference type="SAM" id="MobiDB-lite"/>
    </source>
</evidence>
<sequence length="1724" mass="191952">MEVQEEASQKDEPAKGVLSSPGPATPHHGPQPSVRASPDEIRASHAHPASACGSAGLFQPAQQQHVVFHHAPGAPGANTHHHGPTTSGGMARGDAADSLIGEIPPPLPIPGAVPMTGNASLAVAGAFSSSSAGSHDLAHLAGVSAMHGQMGIQRSNSRASELGHGGGRRRSPDKGLDARALGLPVNPNHPRLKVEDALGYLDRVKVIFNHSPKVYNDFLDIMKEFKSQSLDTPGVITRVASLFHGHGDLIVGFNAFLPHGYQIEIDAFGIVKVSVPNNQVINITEMMPPQPSSSSSLALEYANGPAVKREKSPSPTSTVSAESDDDTKMEMDLPDAGDLLPRGSEEPQQQLSQMDILCSTAGYPKGPESESGRQSSRSSGHQTSKGVEFDYAINYVNKIKGRFQDQPHKYKRFLEILHDYQGKLRAERPLDETDVYKEVGRLFGEHPDLMNDFSRFLPNACATIPGGPRDTPPGVGSTRSTSPSRSDSSSPALAIKSSKSQGGRSSGKKGDKSVQQRRGGESGKKSGSCRGQKSQDTKSPRSGGGGKLKQAADEHGESGRLKGGGGGGKKFSRPQAKDLNGRGGRMPDIVPEGPKKPAGRPLYNADKEKEKSERNRAQDLSVAGPSGGASKQSKGGFRRGHEENGSVDENISVKNVKAKKNAYRLAVPVQRKKLKRLLPLKKVFKPTRVVLPAVAFSYATFDDFSLMDRIRRSVPTNVFTVLLKSFELYTSRVLTKGKILELMEKVLYHKPKLVQAFASFLQTKVVARAGADRAVSSANRPLNDSEHRRVVAQKAKDPENRIAEIDFKAFEKYTDSRSYRIRPENLPKPKCTGSSVMDREVLNDRFVSCPIFSEGSQFLISKKNIAEEVMFKCEDEKYEMDMLLAGAEAAIHAMTYQLEMITAAGSAGRMVTWEDAALHRRIIQKLYTENAGIIMAHLKKNPACSLPTVLERLKQKHIQWIRVQNSMSEIWMDQARRNASKIGDYKGATFKQTDMRFLRSRHLVHEMEKLYGERVERQAKLAAPQKPDSQDNSPKIAPPPPVAPPSVENKPHLTVSYPKSALTIDDVSFFILRYVKNHSGFAHSDKKRMNCFLVEYLFRCFKLQDTSNMREFYDSSDDDSDSDDKSPRMRRSCPRLASSSSDEEDTADTTSSRPKRSTDGTDDEAGAAADSGVPPKKARTGAKEFPIAPLPWPELCQYSGEMQPLDSQVDESLSEEARKREKRRERIAYRLASSNPSATTTTAALPADDSRYVLIYGSSPFFLFVRYHQLLCERFAVLYRSFQSVLTVSTGKQEMPAYIVSKTCKPRIDVPVERFWGVFTDRLLKLLDGNIDPVSYEEEMREVFRKDAYLAFTLDRLIQSVARQLHHVVAQERAKTVCNFWEEAWLNGGAGGPMNPTPERLEAEKAYESKVSDFLKDQNCFKITVTDSGKVGMELTDSEEPEDQQPLCRNWKEFVHYHAGAVNLDESLKKALLARPALFIARQHRQLSRHQKHSTREVDEEDEEEEEDMVLDITKLSDQEGGAEFSLDDKSWLMTVNIRSQIESDDILGIREDRVPLTVWKIYRRGAIEAARESHKRVTQRRTFAFRRYLSDVWMKKANITQEKNKAFIASYRENLIREKTGNSVKSPYFVHYITRSEESEQLDDAKPYWLRVPETETEPELEAEADLDHHRQQQQQQQQKDEEFADTAASDSSDDEREDDTETEVEQQQVRRKADPKGSTAEV</sequence>
<evidence type="ECO:0000256" key="4">
    <source>
        <dbReference type="ARBA" id="ARBA00023242"/>
    </source>
</evidence>
<dbReference type="FunFam" id="1.20.1160.11:FF:000003">
    <property type="entry name" value="Paired amphipathic helix SIN3-like protein"/>
    <property type="match status" value="1"/>
</dbReference>
<evidence type="ECO:0000256" key="5">
    <source>
        <dbReference type="PROSITE-ProRule" id="PRU00810"/>
    </source>
</evidence>
<dbReference type="Proteomes" id="UP000192578">
    <property type="component" value="Unassembled WGS sequence"/>
</dbReference>
<name>A0A1W0WRF4_HYPEX</name>
<dbReference type="PANTHER" id="PTHR12346">
    <property type="entry name" value="SIN3B-RELATED"/>
    <property type="match status" value="1"/>
</dbReference>
<dbReference type="InterPro" id="IPR039774">
    <property type="entry name" value="Sin3-like"/>
</dbReference>
<evidence type="ECO:0000313" key="9">
    <source>
        <dbReference type="Proteomes" id="UP000192578"/>
    </source>
</evidence>
<feature type="region of interest" description="Disordered" evidence="6">
    <location>
        <begin position="286"/>
        <end position="384"/>
    </location>
</feature>
<keyword evidence="4 5" id="KW-0539">Nucleus</keyword>
<dbReference type="InterPro" id="IPR036600">
    <property type="entry name" value="PAH_sf"/>
</dbReference>
<dbReference type="InterPro" id="IPR013194">
    <property type="entry name" value="HDAC_interact_dom"/>
</dbReference>
<dbReference type="EMBL" id="MTYJ01000056">
    <property type="protein sequence ID" value="OQV17788.1"/>
    <property type="molecule type" value="Genomic_DNA"/>
</dbReference>
<feature type="domain" description="Histone deacetylase interacting" evidence="7">
    <location>
        <begin position="812"/>
        <end position="911"/>
    </location>
</feature>
<gene>
    <name evidence="8" type="ORF">BV898_08086</name>
</gene>
<dbReference type="PROSITE" id="PS51477">
    <property type="entry name" value="PAH"/>
    <property type="match status" value="2"/>
</dbReference>
<keyword evidence="3" id="KW-0677">Repeat</keyword>
<dbReference type="InterPro" id="IPR031693">
    <property type="entry name" value="Sin3_C"/>
</dbReference>
<dbReference type="Pfam" id="PF08295">
    <property type="entry name" value="Sin3_corepress"/>
    <property type="match status" value="1"/>
</dbReference>
<feature type="region of interest" description="Disordered" evidence="6">
    <location>
        <begin position="71"/>
        <end position="98"/>
    </location>
</feature>
<feature type="compositionally biased region" description="Basic and acidic residues" evidence="6">
    <location>
        <begin position="508"/>
        <end position="524"/>
    </location>
</feature>
<dbReference type="GO" id="GO:0070822">
    <property type="term" value="C:Sin3-type complex"/>
    <property type="evidence" value="ECO:0007669"/>
    <property type="project" value="TreeGrafter"/>
</dbReference>
<feature type="compositionally biased region" description="Low complexity" evidence="6">
    <location>
        <begin position="477"/>
        <end position="503"/>
    </location>
</feature>
<feature type="region of interest" description="Disordered" evidence="6">
    <location>
        <begin position="461"/>
        <end position="648"/>
    </location>
</feature>
<dbReference type="GO" id="GO:0003714">
    <property type="term" value="F:transcription corepressor activity"/>
    <property type="evidence" value="ECO:0007669"/>
    <property type="project" value="InterPro"/>
</dbReference>
<feature type="compositionally biased region" description="Acidic residues" evidence="6">
    <location>
        <begin position="1657"/>
        <end position="1666"/>
    </location>
</feature>
<feature type="region of interest" description="Disordered" evidence="6">
    <location>
        <begin position="1"/>
        <end position="54"/>
    </location>
</feature>
<dbReference type="SMART" id="SM00761">
    <property type="entry name" value="HDAC_interact"/>
    <property type="match status" value="1"/>
</dbReference>
<evidence type="ECO:0000259" key="7">
    <source>
        <dbReference type="SMART" id="SM00761"/>
    </source>
</evidence>
<feature type="region of interest" description="Disordered" evidence="6">
    <location>
        <begin position="148"/>
        <end position="176"/>
    </location>
</feature>
<organism evidence="8 9">
    <name type="scientific">Hypsibius exemplaris</name>
    <name type="common">Freshwater tardigrade</name>
    <dbReference type="NCBI Taxonomy" id="2072580"/>
    <lineage>
        <taxon>Eukaryota</taxon>
        <taxon>Metazoa</taxon>
        <taxon>Ecdysozoa</taxon>
        <taxon>Tardigrada</taxon>
        <taxon>Eutardigrada</taxon>
        <taxon>Parachela</taxon>
        <taxon>Hypsibioidea</taxon>
        <taxon>Hypsibiidae</taxon>
        <taxon>Hypsibius</taxon>
    </lineage>
</organism>
<dbReference type="SUPFAM" id="SSF47762">
    <property type="entry name" value="PAH2 domain"/>
    <property type="match status" value="2"/>
</dbReference>
<evidence type="ECO:0000313" key="8">
    <source>
        <dbReference type="EMBL" id="OQV17788.1"/>
    </source>
</evidence>
<evidence type="ECO:0000256" key="2">
    <source>
        <dbReference type="ARBA" id="ARBA00022491"/>
    </source>
</evidence>
<feature type="region of interest" description="Disordered" evidence="6">
    <location>
        <begin position="1111"/>
        <end position="1184"/>
    </location>
</feature>